<protein>
    <submittedName>
        <fullName evidence="1">Uncharacterized protein</fullName>
    </submittedName>
</protein>
<accession>U9TAX7</accession>
<dbReference type="AlphaFoldDB" id="U9TAX7"/>
<name>U9TAX7_RHIID</name>
<sequence length="163" mass="18566">MIVIDNQLMETSLLGLCPEHIPKTFAGAIVEPPAGCAQFIGSETIRRAVILLLSITAFIRYCRPPRRTALAIGTHFLRPLKRKFHFVPFRYVKHISWISPVDYGLTYYAMPTKRISEESDNCFIAENFALILSLSTSSTMCMISSSYFNNTRQNGTWNQVYFT</sequence>
<reference evidence="1" key="1">
    <citation type="submission" date="2013-07" db="EMBL/GenBank/DDBJ databases">
        <title>The genome of an arbuscular mycorrhizal fungus provides insights into the evolution of the oldest plant symbiosis.</title>
        <authorList>
            <consortium name="DOE Joint Genome Institute"/>
            <person name="Tisserant E."/>
            <person name="Malbreil M."/>
            <person name="Kuo A."/>
            <person name="Kohler A."/>
            <person name="Symeonidi A."/>
            <person name="Balestrini R."/>
            <person name="Charron P."/>
            <person name="Duensing N."/>
            <person name="Frei-dit-Frey N."/>
            <person name="Gianinazzi-Pearson V."/>
            <person name="Gilbert B."/>
            <person name="Handa Y."/>
            <person name="Hijri M."/>
            <person name="Kaul R."/>
            <person name="Kawaguchi M."/>
            <person name="Krajinski F."/>
            <person name="Lammers P."/>
            <person name="Lapierre D."/>
            <person name="Masclaux F.G."/>
            <person name="Murat C."/>
            <person name="Morin E."/>
            <person name="Ndikumana S."/>
            <person name="Pagni M."/>
            <person name="Petitpierre D."/>
            <person name="Requena N."/>
            <person name="Rosikiewicz P."/>
            <person name="Riley R."/>
            <person name="Saito K."/>
            <person name="San Clemente H."/>
            <person name="Shapiro H."/>
            <person name="van Tuinen D."/>
            <person name="Becard G."/>
            <person name="Bonfante P."/>
            <person name="Paszkowski U."/>
            <person name="Shachar-Hill Y."/>
            <person name="Young J.P."/>
            <person name="Sanders I.R."/>
            <person name="Henrissat B."/>
            <person name="Rensing S.A."/>
            <person name="Grigoriev I.V."/>
            <person name="Corradi N."/>
            <person name="Roux C."/>
            <person name="Martin F."/>
        </authorList>
    </citation>
    <scope>NUCLEOTIDE SEQUENCE</scope>
    <source>
        <strain evidence="1">DAOM 197198</strain>
    </source>
</reference>
<gene>
    <name evidence="1" type="ORF">GLOINDRAFT_87403</name>
</gene>
<organism evidence="1">
    <name type="scientific">Rhizophagus irregularis (strain DAOM 181602 / DAOM 197198 / MUCL 43194)</name>
    <name type="common">Arbuscular mycorrhizal fungus</name>
    <name type="synonym">Glomus intraradices</name>
    <dbReference type="NCBI Taxonomy" id="747089"/>
    <lineage>
        <taxon>Eukaryota</taxon>
        <taxon>Fungi</taxon>
        <taxon>Fungi incertae sedis</taxon>
        <taxon>Mucoromycota</taxon>
        <taxon>Glomeromycotina</taxon>
        <taxon>Glomeromycetes</taxon>
        <taxon>Glomerales</taxon>
        <taxon>Glomeraceae</taxon>
        <taxon>Rhizophagus</taxon>
    </lineage>
</organism>
<evidence type="ECO:0000313" key="1">
    <source>
        <dbReference type="EMBL" id="ESA00491.1"/>
    </source>
</evidence>
<dbReference type="EMBL" id="KI297170">
    <property type="protein sequence ID" value="ESA00491.1"/>
    <property type="molecule type" value="Genomic_DNA"/>
</dbReference>
<dbReference type="HOGENOM" id="CLU_1627962_0_0_1"/>
<proteinExistence type="predicted"/>